<gene>
    <name evidence="11" type="ORF">Cfor_04275</name>
</gene>
<proteinExistence type="predicted"/>
<dbReference type="SMART" id="SM00184">
    <property type="entry name" value="RING"/>
    <property type="match status" value="1"/>
</dbReference>
<dbReference type="Gene3D" id="3.30.40.10">
    <property type="entry name" value="Zinc/RING finger domain, C3HC4 (zinc finger)"/>
    <property type="match status" value="1"/>
</dbReference>
<sequence>MLVLVDVLLRVPPLFIMDELLRIGIGLPQGDSNRYNSSSEIHDVDASITEEEVIPTISVFSDSEVQHHAQFYKVVVVTVLKYILSYLGIITALCVFLLWTKHLVIVYLYLISVGIVFVSYWTNVSTMKTVITAITVNDTASGVGTEAYTSILEDLLSLNLGRLLDPSGYGFIVIQNYALQCLLAFIFNYVHLGPRYPLVQKLLPVSFMAPSILAILPFPTSILHHAPVFAALLPLALVKFVLWCSALTMVQTVSGGYQHARNLLRNFGLSTLVETEWMRLNVPTVLRTFWLLRVMEHVASLLSNQQTHLNLLAFTTMLSIVKSVLVHGCETLTAVLGMTSIVSYICHYIGCFFQWILLTEDYDDKSIGTVSAILFYILALQTGLTGLDPEKRFVRLCRNFCLLFTALLHFVHNIVNPLLMSLSASHNPSLHRHVRALAVCSFLILFPMSLLVYLWSHHATSTWLLAVSAFSIEVIVKVVVSLMIYSLFLVDAYRSSFWEKLDDYVYYIRAFGNTVEFCFGIFLFFNGAWILIFESGGTIRAIMMCVHAYFNIWCEARAGWSVFMKRRTAVNKINSLPEASAEQLHRLDDVCAICYQEMKNAKITRCNHFFHGVCLRKWLYVQDRCPLCHDILYKVETGATKDSSSSDDATDSTMADFCHMVIWYDIDYETYLSGGQSI</sequence>
<dbReference type="InterPro" id="IPR001841">
    <property type="entry name" value="Znf_RING"/>
</dbReference>
<feature type="transmembrane region" description="Helical" evidence="9">
    <location>
        <begin position="510"/>
        <end position="533"/>
    </location>
</feature>
<accession>A0A6L2Q1L1</accession>
<evidence type="ECO:0000259" key="10">
    <source>
        <dbReference type="PROSITE" id="PS50089"/>
    </source>
</evidence>
<feature type="transmembrane region" description="Helical" evidence="9">
    <location>
        <begin position="202"/>
        <end position="222"/>
    </location>
</feature>
<name>A0A6L2Q1L1_COPFO</name>
<dbReference type="GO" id="GO:0036503">
    <property type="term" value="P:ERAD pathway"/>
    <property type="evidence" value="ECO:0007669"/>
    <property type="project" value="TreeGrafter"/>
</dbReference>
<feature type="transmembrane region" description="Helical" evidence="9">
    <location>
        <begin position="168"/>
        <end position="190"/>
    </location>
</feature>
<feature type="transmembrane region" description="Helical" evidence="9">
    <location>
        <begin position="367"/>
        <end position="384"/>
    </location>
</feature>
<keyword evidence="3" id="KW-0479">Metal-binding</keyword>
<evidence type="ECO:0000256" key="3">
    <source>
        <dbReference type="ARBA" id="ARBA00022723"/>
    </source>
</evidence>
<feature type="domain" description="RING-type" evidence="10">
    <location>
        <begin position="591"/>
        <end position="629"/>
    </location>
</feature>
<evidence type="ECO:0000256" key="2">
    <source>
        <dbReference type="ARBA" id="ARBA00022692"/>
    </source>
</evidence>
<evidence type="ECO:0000313" key="11">
    <source>
        <dbReference type="EMBL" id="GFG37402.1"/>
    </source>
</evidence>
<keyword evidence="12" id="KW-1185">Reference proteome</keyword>
<dbReference type="GO" id="GO:0043161">
    <property type="term" value="P:proteasome-mediated ubiquitin-dependent protein catabolic process"/>
    <property type="evidence" value="ECO:0007669"/>
    <property type="project" value="TreeGrafter"/>
</dbReference>
<dbReference type="InterPro" id="IPR025754">
    <property type="entry name" value="TRC8_N_dom"/>
</dbReference>
<reference evidence="12" key="1">
    <citation type="submission" date="2020-01" db="EMBL/GenBank/DDBJ databases">
        <title>Draft genome sequence of the Termite Coptotermes fromosanus.</title>
        <authorList>
            <person name="Itakura S."/>
            <person name="Yosikawa Y."/>
            <person name="Umezawa K."/>
        </authorList>
    </citation>
    <scope>NUCLEOTIDE SEQUENCE [LARGE SCALE GENOMIC DNA]</scope>
</reference>
<dbReference type="PANTHER" id="PTHR22763">
    <property type="entry name" value="RING ZINC FINGER PROTEIN"/>
    <property type="match status" value="1"/>
</dbReference>
<feature type="transmembrane region" description="Helical" evidence="9">
    <location>
        <begin position="79"/>
        <end position="99"/>
    </location>
</feature>
<feature type="transmembrane region" description="Helical" evidence="9">
    <location>
        <begin position="396"/>
        <end position="415"/>
    </location>
</feature>
<evidence type="ECO:0000256" key="6">
    <source>
        <dbReference type="ARBA" id="ARBA00022989"/>
    </source>
</evidence>
<evidence type="ECO:0000256" key="4">
    <source>
        <dbReference type="ARBA" id="ARBA00022771"/>
    </source>
</evidence>
<dbReference type="OrthoDB" id="4348522at2759"/>
<evidence type="ECO:0000256" key="5">
    <source>
        <dbReference type="ARBA" id="ARBA00022833"/>
    </source>
</evidence>
<dbReference type="CDD" id="cd16476">
    <property type="entry name" value="RING-H2_RNF139-like"/>
    <property type="match status" value="1"/>
</dbReference>
<evidence type="ECO:0000256" key="9">
    <source>
        <dbReference type="SAM" id="Phobius"/>
    </source>
</evidence>
<feature type="transmembrane region" description="Helical" evidence="9">
    <location>
        <begin position="228"/>
        <end position="250"/>
    </location>
</feature>
<feature type="transmembrane region" description="Helical" evidence="9">
    <location>
        <begin position="435"/>
        <end position="456"/>
    </location>
</feature>
<dbReference type="Pfam" id="PF13705">
    <property type="entry name" value="TRC8_N"/>
    <property type="match status" value="1"/>
</dbReference>
<feature type="transmembrane region" description="Helical" evidence="9">
    <location>
        <begin position="463"/>
        <end position="490"/>
    </location>
</feature>
<dbReference type="GO" id="GO:0061630">
    <property type="term" value="F:ubiquitin protein ligase activity"/>
    <property type="evidence" value="ECO:0007669"/>
    <property type="project" value="TreeGrafter"/>
</dbReference>
<keyword evidence="4 8" id="KW-0863">Zinc-finger</keyword>
<comment type="subcellular location">
    <subcellularLocation>
        <location evidence="1">Membrane</location>
        <topology evidence="1">Multi-pass membrane protein</topology>
    </subcellularLocation>
</comment>
<dbReference type="PROSITE" id="PS50089">
    <property type="entry name" value="ZF_RING_2"/>
    <property type="match status" value="1"/>
</dbReference>
<comment type="caution">
    <text evidence="11">The sequence shown here is derived from an EMBL/GenBank/DDBJ whole genome shotgun (WGS) entry which is preliminary data.</text>
</comment>
<evidence type="ECO:0000313" key="12">
    <source>
        <dbReference type="Proteomes" id="UP000502823"/>
    </source>
</evidence>
<dbReference type="EMBL" id="BLKM01000697">
    <property type="protein sequence ID" value="GFG37402.1"/>
    <property type="molecule type" value="Genomic_DNA"/>
</dbReference>
<dbReference type="AlphaFoldDB" id="A0A6L2Q1L1"/>
<keyword evidence="7 9" id="KW-0472">Membrane</keyword>
<keyword evidence="6 9" id="KW-1133">Transmembrane helix</keyword>
<keyword evidence="2 9" id="KW-0812">Transmembrane</keyword>
<evidence type="ECO:0000256" key="8">
    <source>
        <dbReference type="PROSITE-ProRule" id="PRU00175"/>
    </source>
</evidence>
<dbReference type="InterPro" id="IPR050731">
    <property type="entry name" value="HRD1_E3_ubiq-ligases"/>
</dbReference>
<keyword evidence="5" id="KW-0862">Zinc</keyword>
<dbReference type="Proteomes" id="UP000502823">
    <property type="component" value="Unassembled WGS sequence"/>
</dbReference>
<dbReference type="FunCoup" id="A0A6L2Q1L1">
    <property type="interactions" value="1664"/>
</dbReference>
<dbReference type="Pfam" id="PF13923">
    <property type="entry name" value="zf-C3HC4_2"/>
    <property type="match status" value="1"/>
</dbReference>
<feature type="transmembrane region" description="Helical" evidence="9">
    <location>
        <begin position="104"/>
        <end position="122"/>
    </location>
</feature>
<organism evidence="11 12">
    <name type="scientific">Coptotermes formosanus</name>
    <name type="common">Formosan subterranean termite</name>
    <dbReference type="NCBI Taxonomy" id="36987"/>
    <lineage>
        <taxon>Eukaryota</taxon>
        <taxon>Metazoa</taxon>
        <taxon>Ecdysozoa</taxon>
        <taxon>Arthropoda</taxon>
        <taxon>Hexapoda</taxon>
        <taxon>Insecta</taxon>
        <taxon>Pterygota</taxon>
        <taxon>Neoptera</taxon>
        <taxon>Polyneoptera</taxon>
        <taxon>Dictyoptera</taxon>
        <taxon>Blattodea</taxon>
        <taxon>Blattoidea</taxon>
        <taxon>Termitoidae</taxon>
        <taxon>Rhinotermitidae</taxon>
        <taxon>Coptotermes</taxon>
    </lineage>
</organism>
<protein>
    <recommendedName>
        <fullName evidence="10">RING-type domain-containing protein</fullName>
    </recommendedName>
</protein>
<dbReference type="PANTHER" id="PTHR22763:SF163">
    <property type="entry name" value="E3 UBIQUITIN-PROTEIN LIGASE RNF139"/>
    <property type="match status" value="1"/>
</dbReference>
<evidence type="ECO:0000256" key="7">
    <source>
        <dbReference type="ARBA" id="ARBA00023136"/>
    </source>
</evidence>
<dbReference type="GO" id="GO:0008270">
    <property type="term" value="F:zinc ion binding"/>
    <property type="evidence" value="ECO:0007669"/>
    <property type="project" value="UniProtKB-KW"/>
</dbReference>
<dbReference type="SUPFAM" id="SSF57850">
    <property type="entry name" value="RING/U-box"/>
    <property type="match status" value="1"/>
</dbReference>
<dbReference type="InParanoid" id="A0A6L2Q1L1"/>
<feature type="transmembrane region" description="Helical" evidence="9">
    <location>
        <begin position="332"/>
        <end position="355"/>
    </location>
</feature>
<evidence type="ECO:0000256" key="1">
    <source>
        <dbReference type="ARBA" id="ARBA00004141"/>
    </source>
</evidence>
<dbReference type="InterPro" id="IPR013083">
    <property type="entry name" value="Znf_RING/FYVE/PHD"/>
</dbReference>
<dbReference type="GO" id="GO:0036513">
    <property type="term" value="C:Derlin-1 retrotranslocation complex"/>
    <property type="evidence" value="ECO:0007669"/>
    <property type="project" value="TreeGrafter"/>
</dbReference>